<gene>
    <name evidence="2" type="ORF">g.21694</name>
    <name evidence="3" type="ORF">g.21697</name>
</gene>
<dbReference type="AlphaFoldDB" id="A0A1D2AGB7"/>
<accession>A0A1D2AGB7</accession>
<organism evidence="3">
    <name type="scientific">Auxenochlorella protothecoides</name>
    <name type="common">Green microalga</name>
    <name type="synonym">Chlorella protothecoides</name>
    <dbReference type="NCBI Taxonomy" id="3075"/>
    <lineage>
        <taxon>Eukaryota</taxon>
        <taxon>Viridiplantae</taxon>
        <taxon>Chlorophyta</taxon>
        <taxon>core chlorophytes</taxon>
        <taxon>Trebouxiophyceae</taxon>
        <taxon>Chlorellales</taxon>
        <taxon>Chlorellaceae</taxon>
        <taxon>Auxenochlorella</taxon>
    </lineage>
</organism>
<reference evidence="3" key="1">
    <citation type="submission" date="2015-08" db="EMBL/GenBank/DDBJ databases">
        <authorList>
            <person name="Babu N.S."/>
            <person name="Beckwith C.J."/>
            <person name="Beseler K.G."/>
            <person name="Brison A."/>
            <person name="Carone J.V."/>
            <person name="Caskin T.P."/>
            <person name="Diamond M."/>
            <person name="Durham M.E."/>
            <person name="Foxe J.M."/>
            <person name="Go M."/>
            <person name="Henderson B.A."/>
            <person name="Jones I.B."/>
            <person name="McGettigan J.A."/>
            <person name="Micheletti S.J."/>
            <person name="Nasrallah M.E."/>
            <person name="Ortiz D."/>
            <person name="Piller C.R."/>
            <person name="Privatt S.R."/>
            <person name="Schneider S.L."/>
            <person name="Sharp S."/>
            <person name="Smith T.C."/>
            <person name="Stanton J.D."/>
            <person name="Ullery H.E."/>
            <person name="Wilson R.J."/>
            <person name="Serrano M.G."/>
            <person name="Buck G."/>
            <person name="Lee V."/>
            <person name="Wang Y."/>
            <person name="Carvalho R."/>
            <person name="Voegtly L."/>
            <person name="Shi R."/>
            <person name="Duckworth R."/>
            <person name="Johnson A."/>
            <person name="Loviza R."/>
            <person name="Walstead R."/>
            <person name="Shah Z."/>
            <person name="Kiflezghi M."/>
            <person name="Wade K."/>
            <person name="Ball S.L."/>
            <person name="Bradley K.W."/>
            <person name="Asai D.J."/>
            <person name="Bowman C.A."/>
            <person name="Russell D.A."/>
            <person name="Pope W.H."/>
            <person name="Jacobs-Sera D."/>
            <person name="Hendrix R.W."/>
            <person name="Hatfull G.F."/>
        </authorList>
    </citation>
    <scope>NUCLEOTIDE SEQUENCE</scope>
</reference>
<feature type="compositionally biased region" description="Polar residues" evidence="1">
    <location>
        <begin position="8"/>
        <end position="22"/>
    </location>
</feature>
<protein>
    <submittedName>
        <fullName evidence="3">Uncharacterized protein</fullName>
    </submittedName>
</protein>
<dbReference type="EMBL" id="GDKF01000501">
    <property type="protein sequence ID" value="JAT78121.1"/>
    <property type="molecule type" value="Transcribed_RNA"/>
</dbReference>
<name>A0A1D2AGB7_AUXPR</name>
<evidence type="ECO:0000313" key="2">
    <source>
        <dbReference type="EMBL" id="JAT74440.1"/>
    </source>
</evidence>
<evidence type="ECO:0000256" key="1">
    <source>
        <dbReference type="SAM" id="MobiDB-lite"/>
    </source>
</evidence>
<sequence>MKVPGLVQGSQGENPSGDSSASYAMCPASDSVETSSAMASAAPQSVLPRDPSTRYFLMLPTWPLPRGQQEITRQLLSEANQTICQLPLPDALHMAPVHEDCLMVCCARKFGIPAISVVLGASYFQRLLQNHIPMFQLAVSNGYFLPYTTEALGGKLALRERMFLRATKSVPTLLSVYVTCVYMALKVSDRVQHTGMLSAMLTDMLGRRVHSWQAVQLEVECLVGLAWRLGPYFSTTTARI</sequence>
<proteinExistence type="predicted"/>
<feature type="region of interest" description="Disordered" evidence="1">
    <location>
        <begin position="1"/>
        <end position="25"/>
    </location>
</feature>
<dbReference type="EMBL" id="GDKF01004182">
    <property type="protein sequence ID" value="JAT74440.1"/>
    <property type="molecule type" value="Transcribed_RNA"/>
</dbReference>
<evidence type="ECO:0000313" key="3">
    <source>
        <dbReference type="EMBL" id="JAT78121.1"/>
    </source>
</evidence>